<protein>
    <submittedName>
        <fullName evidence="2">Uncharacterized protein</fullName>
    </submittedName>
</protein>
<accession>A0A061RCJ4</accession>
<gene>
    <name evidence="2" type="ORF">TSPGSL018_8839</name>
</gene>
<dbReference type="AlphaFoldDB" id="A0A061RCJ4"/>
<name>A0A061RCJ4_9CHLO</name>
<feature type="non-terminal residue" evidence="2">
    <location>
        <position position="76"/>
    </location>
</feature>
<reference evidence="2" key="1">
    <citation type="submission" date="2014-05" db="EMBL/GenBank/DDBJ databases">
        <title>The transcriptome of the halophilic microalga Tetraselmis sp. GSL018 isolated from the Great Salt Lake, Utah.</title>
        <authorList>
            <person name="Jinkerson R.E."/>
            <person name="D'Adamo S."/>
            <person name="Posewitz M.C."/>
        </authorList>
    </citation>
    <scope>NUCLEOTIDE SEQUENCE</scope>
    <source>
        <strain evidence="2">GSL018</strain>
    </source>
</reference>
<organism evidence="2">
    <name type="scientific">Tetraselmis sp. GSL018</name>
    <dbReference type="NCBI Taxonomy" id="582737"/>
    <lineage>
        <taxon>Eukaryota</taxon>
        <taxon>Viridiplantae</taxon>
        <taxon>Chlorophyta</taxon>
        <taxon>core chlorophytes</taxon>
        <taxon>Chlorodendrophyceae</taxon>
        <taxon>Chlorodendrales</taxon>
        <taxon>Chlorodendraceae</taxon>
        <taxon>Tetraselmis</taxon>
    </lineage>
</organism>
<evidence type="ECO:0000313" key="2">
    <source>
        <dbReference type="EMBL" id="JAC68385.1"/>
    </source>
</evidence>
<proteinExistence type="predicted"/>
<dbReference type="EMBL" id="GBEZ01018005">
    <property type="protein sequence ID" value="JAC68385.1"/>
    <property type="molecule type" value="Transcribed_RNA"/>
</dbReference>
<sequence>PINCASAEIAQGLATAELRARHRRAPLRGAAGPKREAGLAANTRHREAHTPPLPLSTQAAIALTRKAKPRERPVPR</sequence>
<feature type="region of interest" description="Disordered" evidence="1">
    <location>
        <begin position="19"/>
        <end position="55"/>
    </location>
</feature>
<evidence type="ECO:0000256" key="1">
    <source>
        <dbReference type="SAM" id="MobiDB-lite"/>
    </source>
</evidence>
<feature type="non-terminal residue" evidence="2">
    <location>
        <position position="1"/>
    </location>
</feature>